<keyword evidence="2" id="KW-1185">Reference proteome</keyword>
<organism evidence="1 2">
    <name type="scientific">Sinorhizobium mexicanum</name>
    <dbReference type="NCBI Taxonomy" id="375549"/>
    <lineage>
        <taxon>Bacteria</taxon>
        <taxon>Pseudomonadati</taxon>
        <taxon>Pseudomonadota</taxon>
        <taxon>Alphaproteobacteria</taxon>
        <taxon>Hyphomicrobiales</taxon>
        <taxon>Rhizobiaceae</taxon>
        <taxon>Sinorhizobium/Ensifer group</taxon>
        <taxon>Sinorhizobium</taxon>
    </lineage>
</organism>
<protein>
    <submittedName>
        <fullName evidence="1">Uncharacterized protein</fullName>
    </submittedName>
</protein>
<gene>
    <name evidence="1" type="ORF">FKV68_27010</name>
</gene>
<dbReference type="EMBL" id="CP041241">
    <property type="protein sequence ID" value="QLL65021.1"/>
    <property type="molecule type" value="Genomic_DNA"/>
</dbReference>
<geneLocation type="plasmid" evidence="2">
    <name>pemeittgr7c</name>
</geneLocation>
<proteinExistence type="predicted"/>
<dbReference type="KEGG" id="emx:FKV68_27010"/>
<reference evidence="1 2" key="1">
    <citation type="submission" date="2019-06" db="EMBL/GenBank/DDBJ databases">
        <title>Complete genome sequence of Ensifer mexicanus ITTG R7 isolated from nodules of Acacia angustissima (Mill.) Kuntze.</title>
        <authorList>
            <person name="Rincon-Rosales R."/>
            <person name="Rogel M.A."/>
            <person name="Guerrero G."/>
            <person name="Rincon-Molina C.I."/>
            <person name="Lopez-Lopez A."/>
            <person name="Martinez-Romero E."/>
        </authorList>
    </citation>
    <scope>NUCLEOTIDE SEQUENCE [LARGE SCALE GENOMIC DNA]</scope>
    <source>
        <strain evidence="1 2">ITTG R7</strain>
        <plasmid evidence="2">pemeittgr7c</plasmid>
    </source>
</reference>
<dbReference type="Proteomes" id="UP000510721">
    <property type="component" value="Plasmid pEmeITTGR7c"/>
</dbReference>
<evidence type="ECO:0000313" key="2">
    <source>
        <dbReference type="Proteomes" id="UP000510721"/>
    </source>
</evidence>
<sequence length="68" mass="7639">MATYTGNASHPILPGEFEMLRDVLEISVQERNLSIDSEEARELAGRLIELYESGVRDLTALRAMAKLF</sequence>
<keyword evidence="1" id="KW-0614">Plasmid</keyword>
<evidence type="ECO:0000313" key="1">
    <source>
        <dbReference type="EMBL" id="QLL65021.1"/>
    </source>
</evidence>
<accession>A0A859R225</accession>
<dbReference type="RefSeq" id="WP_180943485.1">
    <property type="nucleotide sequence ID" value="NZ_CP041241.1"/>
</dbReference>
<name>A0A859R225_9HYPH</name>
<dbReference type="AlphaFoldDB" id="A0A859R225"/>